<keyword evidence="1" id="KW-1133">Transmembrane helix</keyword>
<evidence type="ECO:0000313" key="3">
    <source>
        <dbReference type="Proteomes" id="UP000092445"/>
    </source>
</evidence>
<keyword evidence="1" id="KW-0472">Membrane</keyword>
<dbReference type="EnsemblMetazoa" id="GPAI006795-RA">
    <property type="protein sequence ID" value="GPAI006795-PA"/>
    <property type="gene ID" value="GPAI006795"/>
</dbReference>
<reference evidence="2" key="2">
    <citation type="submission" date="2020-05" db="UniProtKB">
        <authorList>
            <consortium name="EnsemblMetazoa"/>
        </authorList>
    </citation>
    <scope>IDENTIFICATION</scope>
    <source>
        <strain evidence="2">IAEA</strain>
    </source>
</reference>
<dbReference type="AlphaFoldDB" id="A0A1A9Z8B5"/>
<keyword evidence="1" id="KW-0812">Transmembrane</keyword>
<organism evidence="2 3">
    <name type="scientific">Glossina pallidipes</name>
    <name type="common">Tsetse fly</name>
    <dbReference type="NCBI Taxonomy" id="7398"/>
    <lineage>
        <taxon>Eukaryota</taxon>
        <taxon>Metazoa</taxon>
        <taxon>Ecdysozoa</taxon>
        <taxon>Arthropoda</taxon>
        <taxon>Hexapoda</taxon>
        <taxon>Insecta</taxon>
        <taxon>Pterygota</taxon>
        <taxon>Neoptera</taxon>
        <taxon>Endopterygota</taxon>
        <taxon>Diptera</taxon>
        <taxon>Brachycera</taxon>
        <taxon>Muscomorpha</taxon>
        <taxon>Hippoboscoidea</taxon>
        <taxon>Glossinidae</taxon>
        <taxon>Glossina</taxon>
    </lineage>
</organism>
<sequence>MEGFKKSFNNGTHTTMIMLNTITAVVGFTFLRNYCIFTAQEDAHLVDYDRLIPIVLLNYILTLTRHGLRVLSVSFSITDDRWTDERKNNWDLVECRILEPSEMRKIRSMERMDSWRCQIFLVLDAADQD</sequence>
<protein>
    <submittedName>
        <fullName evidence="2">Uncharacterized protein</fullName>
    </submittedName>
</protein>
<evidence type="ECO:0000256" key="1">
    <source>
        <dbReference type="SAM" id="Phobius"/>
    </source>
</evidence>
<accession>A0A1A9Z8B5</accession>
<name>A0A1A9Z8B5_GLOPL</name>
<feature type="transmembrane region" description="Helical" evidence="1">
    <location>
        <begin position="12"/>
        <end position="31"/>
    </location>
</feature>
<proteinExistence type="predicted"/>
<dbReference type="VEuPathDB" id="VectorBase:GPAI006795"/>
<evidence type="ECO:0000313" key="2">
    <source>
        <dbReference type="EnsemblMetazoa" id="GPAI006795-PA"/>
    </source>
</evidence>
<keyword evidence="3" id="KW-1185">Reference proteome</keyword>
<reference evidence="3" key="1">
    <citation type="submission" date="2014-03" db="EMBL/GenBank/DDBJ databases">
        <authorList>
            <person name="Aksoy S."/>
            <person name="Warren W."/>
            <person name="Wilson R.K."/>
        </authorList>
    </citation>
    <scope>NUCLEOTIDE SEQUENCE [LARGE SCALE GENOMIC DNA]</scope>
    <source>
        <strain evidence="3">IAEA</strain>
    </source>
</reference>
<dbReference type="Proteomes" id="UP000092445">
    <property type="component" value="Unassembled WGS sequence"/>
</dbReference>